<dbReference type="InterPro" id="IPR017871">
    <property type="entry name" value="ABC_transporter-like_CS"/>
</dbReference>
<dbReference type="PROSITE" id="PS50929">
    <property type="entry name" value="ABC_TM1F"/>
    <property type="match status" value="1"/>
</dbReference>
<evidence type="ECO:0000256" key="8">
    <source>
        <dbReference type="ARBA" id="ARBA00023136"/>
    </source>
</evidence>
<dbReference type="GO" id="GO:0005886">
    <property type="term" value="C:plasma membrane"/>
    <property type="evidence" value="ECO:0007669"/>
    <property type="project" value="UniProtKB-SubCell"/>
</dbReference>
<dbReference type="Proteomes" id="UP000886741">
    <property type="component" value="Unassembled WGS sequence"/>
</dbReference>
<feature type="transmembrane region" description="Helical" evidence="9">
    <location>
        <begin position="278"/>
        <end position="299"/>
    </location>
</feature>
<proteinExistence type="predicted"/>
<reference evidence="12" key="2">
    <citation type="journal article" date="2021" name="PeerJ">
        <title>Extensive microbial diversity within the chicken gut microbiome revealed by metagenomics and culture.</title>
        <authorList>
            <person name="Gilroy R."/>
            <person name="Ravi A."/>
            <person name="Getino M."/>
            <person name="Pursley I."/>
            <person name="Horton D.L."/>
            <person name="Alikhan N.F."/>
            <person name="Baker D."/>
            <person name="Gharbi K."/>
            <person name="Hall N."/>
            <person name="Watson M."/>
            <person name="Adriaenssens E.M."/>
            <person name="Foster-Nyarko E."/>
            <person name="Jarju S."/>
            <person name="Secka A."/>
            <person name="Antonio M."/>
            <person name="Oren A."/>
            <person name="Chaudhuri R.R."/>
            <person name="La Ragione R."/>
            <person name="Hildebrand F."/>
            <person name="Pallen M.J."/>
        </authorList>
    </citation>
    <scope>NUCLEOTIDE SEQUENCE</scope>
    <source>
        <strain evidence="12">ChiBcec16-1751</strain>
    </source>
</reference>
<dbReference type="EMBL" id="DVJJ01000118">
    <property type="protein sequence ID" value="HIS65308.1"/>
    <property type="molecule type" value="Genomic_DNA"/>
</dbReference>
<name>A0A9D1FAI5_9FIRM</name>
<dbReference type="InterPro" id="IPR039421">
    <property type="entry name" value="Type_1_exporter"/>
</dbReference>
<evidence type="ECO:0000256" key="7">
    <source>
        <dbReference type="ARBA" id="ARBA00022989"/>
    </source>
</evidence>
<keyword evidence="4 9" id="KW-0812">Transmembrane</keyword>
<dbReference type="Pfam" id="PF00664">
    <property type="entry name" value="ABC_membrane"/>
    <property type="match status" value="1"/>
</dbReference>
<keyword evidence="2" id="KW-0813">Transport</keyword>
<dbReference type="SUPFAM" id="SSF52540">
    <property type="entry name" value="P-loop containing nucleoside triphosphate hydrolases"/>
    <property type="match status" value="1"/>
</dbReference>
<dbReference type="CDD" id="cd18548">
    <property type="entry name" value="ABC_6TM_Tm287_like"/>
    <property type="match status" value="1"/>
</dbReference>
<feature type="domain" description="ABC transporter" evidence="10">
    <location>
        <begin position="334"/>
        <end position="569"/>
    </location>
</feature>
<dbReference type="InterPro" id="IPR003593">
    <property type="entry name" value="AAA+_ATPase"/>
</dbReference>
<evidence type="ECO:0000313" key="13">
    <source>
        <dbReference type="Proteomes" id="UP000886741"/>
    </source>
</evidence>
<evidence type="ECO:0000259" key="11">
    <source>
        <dbReference type="PROSITE" id="PS50929"/>
    </source>
</evidence>
<dbReference type="InterPro" id="IPR027417">
    <property type="entry name" value="P-loop_NTPase"/>
</dbReference>
<dbReference type="InterPro" id="IPR036640">
    <property type="entry name" value="ABC1_TM_sf"/>
</dbReference>
<reference evidence="12" key="1">
    <citation type="submission" date="2020-10" db="EMBL/GenBank/DDBJ databases">
        <authorList>
            <person name="Gilroy R."/>
        </authorList>
    </citation>
    <scope>NUCLEOTIDE SEQUENCE</scope>
    <source>
        <strain evidence="12">ChiBcec16-1751</strain>
    </source>
</reference>
<dbReference type="PROSITE" id="PS00211">
    <property type="entry name" value="ABC_TRANSPORTER_1"/>
    <property type="match status" value="1"/>
</dbReference>
<organism evidence="12 13">
    <name type="scientific">Candidatus Avoscillospira avistercoris</name>
    <dbReference type="NCBI Taxonomy" id="2840707"/>
    <lineage>
        <taxon>Bacteria</taxon>
        <taxon>Bacillati</taxon>
        <taxon>Bacillota</taxon>
        <taxon>Clostridia</taxon>
        <taxon>Eubacteriales</taxon>
        <taxon>Oscillospiraceae</taxon>
        <taxon>Oscillospiraceae incertae sedis</taxon>
        <taxon>Candidatus Avoscillospira</taxon>
    </lineage>
</organism>
<dbReference type="Gene3D" id="3.40.50.300">
    <property type="entry name" value="P-loop containing nucleotide triphosphate hydrolases"/>
    <property type="match status" value="1"/>
</dbReference>
<keyword evidence="3" id="KW-1003">Cell membrane</keyword>
<dbReference type="PROSITE" id="PS50893">
    <property type="entry name" value="ABC_TRANSPORTER_2"/>
    <property type="match status" value="1"/>
</dbReference>
<evidence type="ECO:0000256" key="5">
    <source>
        <dbReference type="ARBA" id="ARBA00022741"/>
    </source>
</evidence>
<dbReference type="FunFam" id="3.40.50.300:FF:000221">
    <property type="entry name" value="Multidrug ABC transporter ATP-binding protein"/>
    <property type="match status" value="1"/>
</dbReference>
<comment type="subcellular location">
    <subcellularLocation>
        <location evidence="1">Cell membrane</location>
        <topology evidence="1">Multi-pass membrane protein</topology>
    </subcellularLocation>
</comment>
<feature type="transmembrane region" description="Helical" evidence="9">
    <location>
        <begin position="20"/>
        <end position="43"/>
    </location>
</feature>
<evidence type="ECO:0000256" key="1">
    <source>
        <dbReference type="ARBA" id="ARBA00004651"/>
    </source>
</evidence>
<dbReference type="SMART" id="SM00382">
    <property type="entry name" value="AAA"/>
    <property type="match status" value="1"/>
</dbReference>
<feature type="transmembrane region" description="Helical" evidence="9">
    <location>
        <begin position="160"/>
        <end position="177"/>
    </location>
</feature>
<evidence type="ECO:0000313" key="12">
    <source>
        <dbReference type="EMBL" id="HIS65308.1"/>
    </source>
</evidence>
<dbReference type="GO" id="GO:0015421">
    <property type="term" value="F:ABC-type oligopeptide transporter activity"/>
    <property type="evidence" value="ECO:0007669"/>
    <property type="project" value="TreeGrafter"/>
</dbReference>
<evidence type="ECO:0000256" key="2">
    <source>
        <dbReference type="ARBA" id="ARBA00022448"/>
    </source>
</evidence>
<evidence type="ECO:0000256" key="9">
    <source>
        <dbReference type="SAM" id="Phobius"/>
    </source>
</evidence>
<evidence type="ECO:0000259" key="10">
    <source>
        <dbReference type="PROSITE" id="PS50893"/>
    </source>
</evidence>
<dbReference type="InterPro" id="IPR011527">
    <property type="entry name" value="ABC1_TM_dom"/>
</dbReference>
<keyword evidence="7 9" id="KW-1133">Transmembrane helix</keyword>
<comment type="caution">
    <text evidence="12">The sequence shown here is derived from an EMBL/GenBank/DDBJ whole genome shotgun (WGS) entry which is preliminary data.</text>
</comment>
<dbReference type="PANTHER" id="PTHR43394">
    <property type="entry name" value="ATP-DEPENDENT PERMEASE MDL1, MITOCHONDRIAL"/>
    <property type="match status" value="1"/>
</dbReference>
<dbReference type="Pfam" id="PF00005">
    <property type="entry name" value="ABC_tran"/>
    <property type="match status" value="1"/>
</dbReference>
<evidence type="ECO:0000256" key="3">
    <source>
        <dbReference type="ARBA" id="ARBA00022475"/>
    </source>
</evidence>
<feature type="transmembrane region" description="Helical" evidence="9">
    <location>
        <begin position="55"/>
        <end position="75"/>
    </location>
</feature>
<dbReference type="SUPFAM" id="SSF90123">
    <property type="entry name" value="ABC transporter transmembrane region"/>
    <property type="match status" value="1"/>
</dbReference>
<protein>
    <submittedName>
        <fullName evidence="12">ABC transporter ATP-binding protein</fullName>
    </submittedName>
</protein>
<dbReference type="GO" id="GO:0016887">
    <property type="term" value="F:ATP hydrolysis activity"/>
    <property type="evidence" value="ECO:0007669"/>
    <property type="project" value="InterPro"/>
</dbReference>
<sequence length="582" mass="63984">MKDLRRLAHYFRPHRRYLILAALLVLVETAFELFIPVLMATLIDEGVANGDIPLMLHQGILMGLFALISLITGFLQARYAARASYGFGADLRRAQYEAVQKLAFSNLDHFETSSLVTRMTTDVTVLQNAFNTGFRAVFRSPVMLLMGLGLSFYMSPPLAVIFFLCVPVLAVILWAIVRKVAPSYPVLQKAVDRMNNVVQEHLTAMRAVKAFVREDYAAERFETVNGGLMDASRYTFKTAVLSTPAFQMTMYGATVLLLWFGGSMILDGKLEVGQLTGFLSYVMQVMNSLMLVANVFLLLTRSLASCHRILEVLDEVPVIDNPANAITEVADGSIDFDDVSFRYSADAKTDALSHVDLHIRSGQTVGILGGTGAAKTTLVQLIPRLYDVTGGALRVGGRDVRDYDLHTLREAVGIVLQKNVLFSGTVRENLQWGNPDATDEELWDACRTACADEFLQRMPRGLDSDLGQGGVNVSGGQKQRLCIARALLKSPKILIFDDSTSAVDMATEAKIRTALAQRRDVTKLIIAQRITSVQNADVIVILDDGKIHAVGNHDTLLAGDPIYQEIYHSQVKGGDGHGQTHQ</sequence>
<dbReference type="AlphaFoldDB" id="A0A9D1FAI5"/>
<evidence type="ECO:0000256" key="6">
    <source>
        <dbReference type="ARBA" id="ARBA00022840"/>
    </source>
</evidence>
<dbReference type="InterPro" id="IPR003439">
    <property type="entry name" value="ABC_transporter-like_ATP-bd"/>
</dbReference>
<feature type="domain" description="ABC transmembrane type-1" evidence="11">
    <location>
        <begin position="19"/>
        <end position="301"/>
    </location>
</feature>
<evidence type="ECO:0000256" key="4">
    <source>
        <dbReference type="ARBA" id="ARBA00022692"/>
    </source>
</evidence>
<feature type="transmembrane region" description="Helical" evidence="9">
    <location>
        <begin position="136"/>
        <end position="154"/>
    </location>
</feature>
<feature type="transmembrane region" description="Helical" evidence="9">
    <location>
        <begin position="248"/>
        <end position="266"/>
    </location>
</feature>
<keyword evidence="6 12" id="KW-0067">ATP-binding</keyword>
<keyword evidence="5" id="KW-0547">Nucleotide-binding</keyword>
<gene>
    <name evidence="12" type="ORF">IAA83_08065</name>
</gene>
<accession>A0A9D1FAI5</accession>
<dbReference type="Gene3D" id="1.20.1560.10">
    <property type="entry name" value="ABC transporter type 1, transmembrane domain"/>
    <property type="match status" value="1"/>
</dbReference>
<dbReference type="GO" id="GO:0005524">
    <property type="term" value="F:ATP binding"/>
    <property type="evidence" value="ECO:0007669"/>
    <property type="project" value="UniProtKB-KW"/>
</dbReference>
<keyword evidence="8 9" id="KW-0472">Membrane</keyword>
<dbReference type="PANTHER" id="PTHR43394:SF1">
    <property type="entry name" value="ATP-BINDING CASSETTE SUB-FAMILY B MEMBER 10, MITOCHONDRIAL"/>
    <property type="match status" value="1"/>
</dbReference>